<reference evidence="1" key="1">
    <citation type="journal article" date="2014" name="Front. Microbiol.">
        <title>High frequency of phylogenetically diverse reductive dehalogenase-homologous genes in deep subseafloor sedimentary metagenomes.</title>
        <authorList>
            <person name="Kawai M."/>
            <person name="Futagami T."/>
            <person name="Toyoda A."/>
            <person name="Takaki Y."/>
            <person name="Nishi S."/>
            <person name="Hori S."/>
            <person name="Arai W."/>
            <person name="Tsubouchi T."/>
            <person name="Morono Y."/>
            <person name="Uchiyama I."/>
            <person name="Ito T."/>
            <person name="Fujiyama A."/>
            <person name="Inagaki F."/>
            <person name="Takami H."/>
        </authorList>
    </citation>
    <scope>NUCLEOTIDE SEQUENCE</scope>
    <source>
        <strain evidence="1">Expedition CK06-06</strain>
    </source>
</reference>
<evidence type="ECO:0000313" key="1">
    <source>
        <dbReference type="EMBL" id="GAG10355.1"/>
    </source>
</evidence>
<organism evidence="1">
    <name type="scientific">marine sediment metagenome</name>
    <dbReference type="NCBI Taxonomy" id="412755"/>
    <lineage>
        <taxon>unclassified sequences</taxon>
        <taxon>metagenomes</taxon>
        <taxon>ecological metagenomes</taxon>
    </lineage>
</organism>
<sequence length="116" mass="14199">ILLFLYSEKYFSKDKFSEFDELLSWDKQRFDRLLRDGWISVFRKKEGNRRVVYELSYKGRRLVGLIYKKLNGEEMPVDPTGNPMFKADVSYMDKVYRNYIKEMNKFIRQQRHQPPE</sequence>
<name>X0UX68_9ZZZZ</name>
<feature type="non-terminal residue" evidence="1">
    <location>
        <position position="1"/>
    </location>
</feature>
<accession>X0UX68</accession>
<proteinExistence type="predicted"/>
<protein>
    <submittedName>
        <fullName evidence="1">Uncharacterized protein</fullName>
    </submittedName>
</protein>
<comment type="caution">
    <text evidence="1">The sequence shown here is derived from an EMBL/GenBank/DDBJ whole genome shotgun (WGS) entry which is preliminary data.</text>
</comment>
<dbReference type="InterPro" id="IPR036390">
    <property type="entry name" value="WH_DNA-bd_sf"/>
</dbReference>
<gene>
    <name evidence="1" type="ORF">S01H1_33345</name>
</gene>
<dbReference type="EMBL" id="BARS01020697">
    <property type="protein sequence ID" value="GAG10355.1"/>
    <property type="molecule type" value="Genomic_DNA"/>
</dbReference>
<dbReference type="AlphaFoldDB" id="X0UX68"/>
<dbReference type="SUPFAM" id="SSF46785">
    <property type="entry name" value="Winged helix' DNA-binding domain"/>
    <property type="match status" value="1"/>
</dbReference>